<dbReference type="PANTHER" id="PTHR46401:SF8">
    <property type="entry name" value="BLL6006 PROTEIN"/>
    <property type="match status" value="1"/>
</dbReference>
<organism evidence="3 4">
    <name type="scientific">Frondihabitans cladoniiphilus</name>
    <dbReference type="NCBI Taxonomy" id="715785"/>
    <lineage>
        <taxon>Bacteria</taxon>
        <taxon>Bacillati</taxon>
        <taxon>Actinomycetota</taxon>
        <taxon>Actinomycetes</taxon>
        <taxon>Micrococcales</taxon>
        <taxon>Microbacteriaceae</taxon>
        <taxon>Frondihabitans</taxon>
    </lineage>
</organism>
<dbReference type="InterPro" id="IPR001296">
    <property type="entry name" value="Glyco_trans_1"/>
</dbReference>
<evidence type="ECO:0000313" key="3">
    <source>
        <dbReference type="EMBL" id="GAA4686725.1"/>
    </source>
</evidence>
<proteinExistence type="predicted"/>
<evidence type="ECO:0000313" key="4">
    <source>
        <dbReference type="Proteomes" id="UP001501295"/>
    </source>
</evidence>
<protein>
    <recommendedName>
        <fullName evidence="2">Glycosyl transferase family 1 domain-containing protein</fullName>
    </recommendedName>
</protein>
<dbReference type="Pfam" id="PF00534">
    <property type="entry name" value="Glycos_transf_1"/>
    <property type="match status" value="1"/>
</dbReference>
<keyword evidence="1" id="KW-0808">Transferase</keyword>
<dbReference type="PANTHER" id="PTHR46401">
    <property type="entry name" value="GLYCOSYLTRANSFERASE WBBK-RELATED"/>
    <property type="match status" value="1"/>
</dbReference>
<keyword evidence="4" id="KW-1185">Reference proteome</keyword>
<evidence type="ECO:0000259" key="2">
    <source>
        <dbReference type="Pfam" id="PF00534"/>
    </source>
</evidence>
<dbReference type="Gene3D" id="3.40.50.2000">
    <property type="entry name" value="Glycogen Phosphorylase B"/>
    <property type="match status" value="1"/>
</dbReference>
<sequence>MRPETTALHAALRSRVEVVARTLSIALPPAPTAAEALEVVARRVAASADPNEIWLLHVAITGVFPEPDDFGRLRRALVLSTPATAYLSALEGAIEAASQVFASLRSIEVVRDEVLVDVDYCARWEHNTGIQRVVRHTVPEWQGREDRPHRLVAWTEDQTGYTSLTERQLDRVLHWSDRRFPKELDPRATNRDLEQAALLVPWKSTILVTEVPADGVCPELSALAQFSPNRVSIIGYDAIPLVSADTLPDDESERFAHFLSFAKHVDVIAGISGSAADEFRAFASMLPSQGVEPPEIVTVSLATEVSSSARAAVESVVVDPKEPPLIICVGSHEPRKNQEAVLFAAQVLFREGLDFRIVFVGSGSRQNTFRFDAKVSRLQKEGMRVESHRRLGDDDLWSLFARARFSVFVSLHEGFGLPVAESLAFGTPVLTSDFGSLDEVASVGGCVQVDPRDDESIVDAMRRLLVDDELVSGLHGEITEQTPKSWGEYADELWQSAVAPLVRTEAVV</sequence>
<dbReference type="Proteomes" id="UP001501295">
    <property type="component" value="Unassembled WGS sequence"/>
</dbReference>
<dbReference type="SUPFAM" id="SSF53756">
    <property type="entry name" value="UDP-Glycosyltransferase/glycogen phosphorylase"/>
    <property type="match status" value="1"/>
</dbReference>
<dbReference type="EMBL" id="BAABLM010000012">
    <property type="protein sequence ID" value="GAA4686725.1"/>
    <property type="molecule type" value="Genomic_DNA"/>
</dbReference>
<evidence type="ECO:0000256" key="1">
    <source>
        <dbReference type="ARBA" id="ARBA00022679"/>
    </source>
</evidence>
<accession>A0ABP8WFS9</accession>
<dbReference type="RefSeq" id="WP_345377414.1">
    <property type="nucleotide sequence ID" value="NZ_BAABLM010000012.1"/>
</dbReference>
<feature type="domain" description="Glycosyl transferase family 1" evidence="2">
    <location>
        <begin position="320"/>
        <end position="470"/>
    </location>
</feature>
<name>A0ABP8WFS9_9MICO</name>
<reference evidence="4" key="1">
    <citation type="journal article" date="2019" name="Int. J. Syst. Evol. Microbiol.">
        <title>The Global Catalogue of Microorganisms (GCM) 10K type strain sequencing project: providing services to taxonomists for standard genome sequencing and annotation.</title>
        <authorList>
            <consortium name="The Broad Institute Genomics Platform"/>
            <consortium name="The Broad Institute Genome Sequencing Center for Infectious Disease"/>
            <person name="Wu L."/>
            <person name="Ma J."/>
        </authorList>
    </citation>
    <scope>NUCLEOTIDE SEQUENCE [LARGE SCALE GENOMIC DNA]</scope>
    <source>
        <strain evidence="4">JCM 18956</strain>
    </source>
</reference>
<gene>
    <name evidence="3" type="ORF">GCM10025780_36890</name>
</gene>
<comment type="caution">
    <text evidence="3">The sequence shown here is derived from an EMBL/GenBank/DDBJ whole genome shotgun (WGS) entry which is preliminary data.</text>
</comment>